<dbReference type="InterPro" id="IPR036396">
    <property type="entry name" value="Cyt_P450_sf"/>
</dbReference>
<comment type="similarity">
    <text evidence="2">Belongs to the cytochrome P450 family.</text>
</comment>
<dbReference type="Proteomes" id="UP000799291">
    <property type="component" value="Unassembled WGS sequence"/>
</dbReference>
<dbReference type="InterPro" id="IPR002403">
    <property type="entry name" value="Cyt_P450_E_grp-IV"/>
</dbReference>
<dbReference type="InterPro" id="IPR053007">
    <property type="entry name" value="CYP450_monoxygenase_sec-met"/>
</dbReference>
<accession>A0A6G1IMF2</accession>
<gene>
    <name evidence="7" type="ORF">K458DRAFT_315297</name>
</gene>
<proteinExistence type="inferred from homology"/>
<keyword evidence="6" id="KW-0472">Membrane</keyword>
<sequence length="497" mass="54962">MNGIPAVPFLLGISIVTFIAVSLDRLLRVKKNASEPPFVPMSVPYFGHMLGVIGEQANYYQKMGKKCGQKVFSLAMPGGRIYIVNSPDYISTIQKVPRVLSFWFIEASLTKNLGGISKKANDILLDNARGDKGNNSLVVDGMKATHAAMAGRHLGSLTLNAIQRANREVNEYAKPGQEVELWDWVQHIFSLAVSSSVYGPDNPYEDEKLERGLSTFSDYTPQFLSGLPPWLIIPKGYAAREALVSQFEKYFAEKSDSTGGSELVKARAKILREYGIPEPDIARFEVVNGFGILLNLLPSAFWTIHHIFSDPQLLEVIRQEAKEAGLLESPDGFPSSEEELDKLSNLPLLTSALKEAMRMHAAGAAARMVMEDHMLDGKYFLKRNSYVLIPNKAAHFDKSAWGNSADEFMANRFDKSSGEKIHPAAFRGFGGGVNLCPGRAFSIKLITSVVASLALRYDIQAGGKGKWDYPEHDESNITINLARPLKKTFVQFVRRAV</sequence>
<keyword evidence="6" id="KW-1133">Transmembrane helix</keyword>
<reference evidence="7" key="1">
    <citation type="journal article" date="2020" name="Stud. Mycol.">
        <title>101 Dothideomycetes genomes: a test case for predicting lifestyles and emergence of pathogens.</title>
        <authorList>
            <person name="Haridas S."/>
            <person name="Albert R."/>
            <person name="Binder M."/>
            <person name="Bloem J."/>
            <person name="Labutti K."/>
            <person name="Salamov A."/>
            <person name="Andreopoulos B."/>
            <person name="Baker S."/>
            <person name="Barry K."/>
            <person name="Bills G."/>
            <person name="Bluhm B."/>
            <person name="Cannon C."/>
            <person name="Castanera R."/>
            <person name="Culley D."/>
            <person name="Daum C."/>
            <person name="Ezra D."/>
            <person name="Gonzalez J."/>
            <person name="Henrissat B."/>
            <person name="Kuo A."/>
            <person name="Liang C."/>
            <person name="Lipzen A."/>
            <person name="Lutzoni F."/>
            <person name="Magnuson J."/>
            <person name="Mondo S."/>
            <person name="Nolan M."/>
            <person name="Ohm R."/>
            <person name="Pangilinan J."/>
            <person name="Park H.-J."/>
            <person name="Ramirez L."/>
            <person name="Alfaro M."/>
            <person name="Sun H."/>
            <person name="Tritt A."/>
            <person name="Yoshinaga Y."/>
            <person name="Zwiers L.-H."/>
            <person name="Turgeon B."/>
            <person name="Goodwin S."/>
            <person name="Spatafora J."/>
            <person name="Crous P."/>
            <person name="Grigoriev I."/>
        </authorList>
    </citation>
    <scope>NUCLEOTIDE SEQUENCE</scope>
    <source>
        <strain evidence="7">CBS 122367</strain>
    </source>
</reference>
<feature type="binding site" description="axial binding residue" evidence="5">
    <location>
        <position position="436"/>
    </location>
    <ligand>
        <name>heme</name>
        <dbReference type="ChEBI" id="CHEBI:30413"/>
    </ligand>
    <ligandPart>
        <name>Fe</name>
        <dbReference type="ChEBI" id="CHEBI:18248"/>
    </ligandPart>
</feature>
<evidence type="ECO:0000313" key="7">
    <source>
        <dbReference type="EMBL" id="KAF2679173.1"/>
    </source>
</evidence>
<dbReference type="SUPFAM" id="SSF48264">
    <property type="entry name" value="Cytochrome P450"/>
    <property type="match status" value="1"/>
</dbReference>
<feature type="transmembrane region" description="Helical" evidence="6">
    <location>
        <begin position="6"/>
        <end position="23"/>
    </location>
</feature>
<organism evidence="7 8">
    <name type="scientific">Lentithecium fluviatile CBS 122367</name>
    <dbReference type="NCBI Taxonomy" id="1168545"/>
    <lineage>
        <taxon>Eukaryota</taxon>
        <taxon>Fungi</taxon>
        <taxon>Dikarya</taxon>
        <taxon>Ascomycota</taxon>
        <taxon>Pezizomycotina</taxon>
        <taxon>Dothideomycetes</taxon>
        <taxon>Pleosporomycetidae</taxon>
        <taxon>Pleosporales</taxon>
        <taxon>Massarineae</taxon>
        <taxon>Lentitheciaceae</taxon>
        <taxon>Lentithecium</taxon>
    </lineage>
</organism>
<name>A0A6G1IMF2_9PLEO</name>
<dbReference type="CDD" id="cd11040">
    <property type="entry name" value="CYP7_CYP8-like"/>
    <property type="match status" value="1"/>
</dbReference>
<dbReference type="AlphaFoldDB" id="A0A6G1IMF2"/>
<dbReference type="InterPro" id="IPR001128">
    <property type="entry name" value="Cyt_P450"/>
</dbReference>
<evidence type="ECO:0000256" key="1">
    <source>
        <dbReference type="ARBA" id="ARBA00001971"/>
    </source>
</evidence>
<comment type="cofactor">
    <cofactor evidence="1 5">
        <name>heme</name>
        <dbReference type="ChEBI" id="CHEBI:30413"/>
    </cofactor>
</comment>
<dbReference type="GO" id="GO:0004497">
    <property type="term" value="F:monooxygenase activity"/>
    <property type="evidence" value="ECO:0007669"/>
    <property type="project" value="InterPro"/>
</dbReference>
<evidence type="ECO:0000256" key="2">
    <source>
        <dbReference type="ARBA" id="ARBA00010617"/>
    </source>
</evidence>
<dbReference type="GO" id="GO:0020037">
    <property type="term" value="F:heme binding"/>
    <property type="evidence" value="ECO:0007669"/>
    <property type="project" value="InterPro"/>
</dbReference>
<keyword evidence="6" id="KW-0812">Transmembrane</keyword>
<evidence type="ECO:0000256" key="3">
    <source>
        <dbReference type="ARBA" id="ARBA00022723"/>
    </source>
</evidence>
<evidence type="ECO:0000256" key="5">
    <source>
        <dbReference type="PIRSR" id="PIRSR602403-1"/>
    </source>
</evidence>
<protein>
    <submittedName>
        <fullName evidence="7">Cytochrome P450</fullName>
    </submittedName>
</protein>
<keyword evidence="3 5" id="KW-0479">Metal-binding</keyword>
<evidence type="ECO:0000313" key="8">
    <source>
        <dbReference type="Proteomes" id="UP000799291"/>
    </source>
</evidence>
<dbReference type="Pfam" id="PF00067">
    <property type="entry name" value="p450"/>
    <property type="match status" value="1"/>
</dbReference>
<dbReference type="Gene3D" id="1.10.630.10">
    <property type="entry name" value="Cytochrome P450"/>
    <property type="match status" value="1"/>
</dbReference>
<dbReference type="GO" id="GO:0016705">
    <property type="term" value="F:oxidoreductase activity, acting on paired donors, with incorporation or reduction of molecular oxygen"/>
    <property type="evidence" value="ECO:0007669"/>
    <property type="project" value="InterPro"/>
</dbReference>
<evidence type="ECO:0000256" key="4">
    <source>
        <dbReference type="ARBA" id="ARBA00023004"/>
    </source>
</evidence>
<keyword evidence="8" id="KW-1185">Reference proteome</keyword>
<dbReference type="EMBL" id="MU005606">
    <property type="protein sequence ID" value="KAF2679173.1"/>
    <property type="molecule type" value="Genomic_DNA"/>
</dbReference>
<keyword evidence="4 5" id="KW-0408">Iron</keyword>
<dbReference type="PANTHER" id="PTHR47582">
    <property type="entry name" value="P450, PUTATIVE (EUROFUNG)-RELATED"/>
    <property type="match status" value="1"/>
</dbReference>
<keyword evidence="5" id="KW-0349">Heme</keyword>
<dbReference type="PRINTS" id="PR00465">
    <property type="entry name" value="EP450IV"/>
</dbReference>
<dbReference type="PANTHER" id="PTHR47582:SF1">
    <property type="entry name" value="P450, PUTATIVE (EUROFUNG)-RELATED"/>
    <property type="match status" value="1"/>
</dbReference>
<dbReference type="OrthoDB" id="3366823at2759"/>
<dbReference type="GO" id="GO:0005506">
    <property type="term" value="F:iron ion binding"/>
    <property type="evidence" value="ECO:0007669"/>
    <property type="project" value="InterPro"/>
</dbReference>
<evidence type="ECO:0000256" key="6">
    <source>
        <dbReference type="SAM" id="Phobius"/>
    </source>
</evidence>